<dbReference type="GO" id="GO:1903600">
    <property type="term" value="C:glutaminase complex"/>
    <property type="evidence" value="ECO:0007669"/>
    <property type="project" value="TreeGrafter"/>
</dbReference>
<gene>
    <name evidence="9" type="primary">pdxT</name>
    <name evidence="9" type="ORF">MRX98_08615</name>
</gene>
<evidence type="ECO:0000256" key="3">
    <source>
        <dbReference type="ARBA" id="ARBA00022801"/>
    </source>
</evidence>
<name>A0AA41R2S0_9BACT</name>
<reference evidence="9" key="1">
    <citation type="submission" date="2022-04" db="EMBL/GenBank/DDBJ databases">
        <title>Desulfatitalea alkaliphila sp. nov., a novel anaerobic sulfate-reducing bacterium isolated from terrestrial mud volcano, Taman Peninsula, Russia.</title>
        <authorList>
            <person name="Khomyakova M.A."/>
            <person name="Merkel A.Y."/>
            <person name="Slobodkin A.I."/>
        </authorList>
    </citation>
    <scope>NUCLEOTIDE SEQUENCE</scope>
    <source>
        <strain evidence="9">M08but</strain>
    </source>
</reference>
<dbReference type="EC" id="3.5.1.2" evidence="2"/>
<evidence type="ECO:0000313" key="10">
    <source>
        <dbReference type="Proteomes" id="UP001165427"/>
    </source>
</evidence>
<dbReference type="AlphaFoldDB" id="A0AA41R2S0"/>
<dbReference type="NCBIfam" id="TIGR03800">
    <property type="entry name" value="PLP_synth_Pdx2"/>
    <property type="match status" value="1"/>
</dbReference>
<keyword evidence="3 9" id="KW-0378">Hydrolase</keyword>
<dbReference type="Pfam" id="PF01174">
    <property type="entry name" value="SNO"/>
    <property type="match status" value="1"/>
</dbReference>
<dbReference type="SUPFAM" id="SSF52317">
    <property type="entry name" value="Class I glutamine amidotransferase-like"/>
    <property type="match status" value="1"/>
</dbReference>
<feature type="binding site" evidence="8">
    <location>
        <begin position="46"/>
        <end position="48"/>
    </location>
    <ligand>
        <name>L-glutamine</name>
        <dbReference type="ChEBI" id="CHEBI:58359"/>
    </ligand>
</feature>
<comment type="catalytic activity">
    <reaction evidence="6">
        <text>L-glutamine + H2O = L-glutamate + NH4(+)</text>
        <dbReference type="Rhea" id="RHEA:15889"/>
        <dbReference type="ChEBI" id="CHEBI:15377"/>
        <dbReference type="ChEBI" id="CHEBI:28938"/>
        <dbReference type="ChEBI" id="CHEBI:29985"/>
        <dbReference type="ChEBI" id="CHEBI:58359"/>
        <dbReference type="EC" id="3.5.1.2"/>
    </reaction>
</comment>
<dbReference type="GO" id="GO:0016829">
    <property type="term" value="F:lyase activity"/>
    <property type="evidence" value="ECO:0007669"/>
    <property type="project" value="UniProtKB-KW"/>
</dbReference>
<dbReference type="InterPro" id="IPR029062">
    <property type="entry name" value="Class_I_gatase-like"/>
</dbReference>
<keyword evidence="10" id="KW-1185">Reference proteome</keyword>
<dbReference type="Gene3D" id="3.40.50.880">
    <property type="match status" value="1"/>
</dbReference>
<dbReference type="PROSITE" id="PS51130">
    <property type="entry name" value="PDXT_SNO_2"/>
    <property type="match status" value="1"/>
</dbReference>
<dbReference type="PROSITE" id="PS01236">
    <property type="entry name" value="PDXT_SNO_1"/>
    <property type="match status" value="1"/>
</dbReference>
<accession>A0AA41R2S0</accession>
<proteinExistence type="inferred from homology"/>
<protein>
    <recommendedName>
        <fullName evidence="2">glutaminase</fullName>
        <ecNumber evidence="2">3.5.1.2</ecNumber>
    </recommendedName>
</protein>
<evidence type="ECO:0000256" key="5">
    <source>
        <dbReference type="ARBA" id="ARBA00023239"/>
    </source>
</evidence>
<dbReference type="PANTHER" id="PTHR31559:SF0">
    <property type="entry name" value="PYRIDOXAL 5'-PHOSPHATE SYNTHASE SUBUNIT SNO1-RELATED"/>
    <property type="match status" value="1"/>
</dbReference>
<evidence type="ECO:0000256" key="7">
    <source>
        <dbReference type="PIRSR" id="PIRSR005639-1"/>
    </source>
</evidence>
<evidence type="ECO:0000313" key="9">
    <source>
        <dbReference type="EMBL" id="MCJ8500631.1"/>
    </source>
</evidence>
<feature type="active site" description="Charge relay system" evidence="7">
    <location>
        <position position="169"/>
    </location>
</feature>
<keyword evidence="5 9" id="KW-0456">Lyase</keyword>
<evidence type="ECO:0000256" key="6">
    <source>
        <dbReference type="ARBA" id="ARBA00049534"/>
    </source>
</evidence>
<dbReference type="GO" id="GO:0008614">
    <property type="term" value="P:pyridoxine metabolic process"/>
    <property type="evidence" value="ECO:0007669"/>
    <property type="project" value="TreeGrafter"/>
</dbReference>
<dbReference type="PANTHER" id="PTHR31559">
    <property type="entry name" value="PYRIDOXAL 5'-PHOSPHATE SYNTHASE SUBUNIT SNO"/>
    <property type="match status" value="1"/>
</dbReference>
<dbReference type="PIRSF" id="PIRSF005639">
    <property type="entry name" value="Glut_amidoT_SNO"/>
    <property type="match status" value="1"/>
</dbReference>
<dbReference type="InterPro" id="IPR021196">
    <property type="entry name" value="PdxT/SNO_CS"/>
</dbReference>
<feature type="active site" description="Charge relay system" evidence="7">
    <location>
        <position position="171"/>
    </location>
</feature>
<comment type="caution">
    <text evidence="9">The sequence shown here is derived from an EMBL/GenBank/DDBJ whole genome shotgun (WGS) entry which is preliminary data.</text>
</comment>
<dbReference type="GO" id="GO:0042823">
    <property type="term" value="P:pyridoxal phosphate biosynthetic process"/>
    <property type="evidence" value="ECO:0007669"/>
    <property type="project" value="InterPro"/>
</dbReference>
<feature type="binding site" evidence="8">
    <location>
        <begin position="133"/>
        <end position="134"/>
    </location>
    <ligand>
        <name>L-glutamine</name>
        <dbReference type="ChEBI" id="CHEBI:58359"/>
    </ligand>
</feature>
<sequence length="185" mass="20021">MRVGLLGLQGAFLDHIAHLHRCGVTPCIVRDAQALSTVDRLIIPGGESTVMAKFLEAFGMRGPLRRRIDDGMPVWGVCAGAILLADQVDGHPGSLGGMPVAVQRNAYGRQIASDTHAIDVPLLALRAYPAIFIRAPRILSMGDAVAVHACMDNDPVFVQHGRLMATTFHPELHPGDAFHRYFIDL</sequence>
<dbReference type="EMBL" id="JALJRB010000007">
    <property type="protein sequence ID" value="MCJ8500631.1"/>
    <property type="molecule type" value="Genomic_DNA"/>
</dbReference>
<evidence type="ECO:0000256" key="1">
    <source>
        <dbReference type="ARBA" id="ARBA00008345"/>
    </source>
</evidence>
<dbReference type="Proteomes" id="UP001165427">
    <property type="component" value="Unassembled WGS sequence"/>
</dbReference>
<evidence type="ECO:0000256" key="2">
    <source>
        <dbReference type="ARBA" id="ARBA00012918"/>
    </source>
</evidence>
<feature type="active site" description="Nucleophile" evidence="7">
    <location>
        <position position="78"/>
    </location>
</feature>
<organism evidence="9 10">
    <name type="scientific">Desulfatitalea alkaliphila</name>
    <dbReference type="NCBI Taxonomy" id="2929485"/>
    <lineage>
        <taxon>Bacteria</taxon>
        <taxon>Pseudomonadati</taxon>
        <taxon>Thermodesulfobacteriota</taxon>
        <taxon>Desulfobacteria</taxon>
        <taxon>Desulfobacterales</taxon>
        <taxon>Desulfosarcinaceae</taxon>
        <taxon>Desulfatitalea</taxon>
    </lineage>
</organism>
<evidence type="ECO:0000256" key="8">
    <source>
        <dbReference type="PIRSR" id="PIRSR005639-2"/>
    </source>
</evidence>
<dbReference type="CDD" id="cd01749">
    <property type="entry name" value="GATase1_PB"/>
    <property type="match status" value="1"/>
</dbReference>
<dbReference type="InterPro" id="IPR002161">
    <property type="entry name" value="PdxT/SNO"/>
</dbReference>
<feature type="binding site" evidence="8">
    <location>
        <position position="104"/>
    </location>
    <ligand>
        <name>L-glutamine</name>
        <dbReference type="ChEBI" id="CHEBI:58359"/>
    </ligand>
</feature>
<evidence type="ECO:0000256" key="4">
    <source>
        <dbReference type="ARBA" id="ARBA00022962"/>
    </source>
</evidence>
<dbReference type="GO" id="GO:0005829">
    <property type="term" value="C:cytosol"/>
    <property type="evidence" value="ECO:0007669"/>
    <property type="project" value="TreeGrafter"/>
</dbReference>
<dbReference type="PROSITE" id="PS51273">
    <property type="entry name" value="GATASE_TYPE_1"/>
    <property type="match status" value="1"/>
</dbReference>
<comment type="similarity">
    <text evidence="1">Belongs to the glutaminase PdxT/SNO family.</text>
</comment>
<dbReference type="RefSeq" id="WP_246905579.1">
    <property type="nucleotide sequence ID" value="NZ_JALJRB010000007.1"/>
</dbReference>
<keyword evidence="4" id="KW-0315">Glutamine amidotransferase</keyword>
<dbReference type="GO" id="GO:0004359">
    <property type="term" value="F:glutaminase activity"/>
    <property type="evidence" value="ECO:0007669"/>
    <property type="project" value="UniProtKB-EC"/>
</dbReference>